<keyword evidence="2" id="KW-0539">Nucleus</keyword>
<organism evidence="4 5">
    <name type="scientific">Corynespora cassiicola Philippines</name>
    <dbReference type="NCBI Taxonomy" id="1448308"/>
    <lineage>
        <taxon>Eukaryota</taxon>
        <taxon>Fungi</taxon>
        <taxon>Dikarya</taxon>
        <taxon>Ascomycota</taxon>
        <taxon>Pezizomycotina</taxon>
        <taxon>Dothideomycetes</taxon>
        <taxon>Pleosporomycetidae</taxon>
        <taxon>Pleosporales</taxon>
        <taxon>Corynesporascaceae</taxon>
        <taxon>Corynespora</taxon>
    </lineage>
</organism>
<feature type="region of interest" description="Disordered" evidence="3">
    <location>
        <begin position="44"/>
        <end position="78"/>
    </location>
</feature>
<dbReference type="EMBL" id="KZ678131">
    <property type="protein sequence ID" value="PSN70861.1"/>
    <property type="molecule type" value="Genomic_DNA"/>
</dbReference>
<evidence type="ECO:0000313" key="4">
    <source>
        <dbReference type="EMBL" id="PSN70861.1"/>
    </source>
</evidence>
<dbReference type="GO" id="GO:0008270">
    <property type="term" value="F:zinc ion binding"/>
    <property type="evidence" value="ECO:0007669"/>
    <property type="project" value="InterPro"/>
</dbReference>
<protein>
    <recommendedName>
        <fullName evidence="6">Zn(2)-C6 fungal-type domain-containing protein</fullName>
    </recommendedName>
</protein>
<evidence type="ECO:0000256" key="2">
    <source>
        <dbReference type="ARBA" id="ARBA00023242"/>
    </source>
</evidence>
<evidence type="ECO:0000256" key="3">
    <source>
        <dbReference type="SAM" id="MobiDB-lite"/>
    </source>
</evidence>
<proteinExistence type="predicted"/>
<dbReference type="CDD" id="cd00067">
    <property type="entry name" value="GAL4"/>
    <property type="match status" value="1"/>
</dbReference>
<dbReference type="OrthoDB" id="3798386at2759"/>
<dbReference type="GO" id="GO:0005634">
    <property type="term" value="C:nucleus"/>
    <property type="evidence" value="ECO:0007669"/>
    <property type="project" value="UniProtKB-SubCell"/>
</dbReference>
<dbReference type="GO" id="GO:0000976">
    <property type="term" value="F:transcription cis-regulatory region binding"/>
    <property type="evidence" value="ECO:0007669"/>
    <property type="project" value="TreeGrafter"/>
</dbReference>
<evidence type="ECO:0008006" key="6">
    <source>
        <dbReference type="Google" id="ProtNLM"/>
    </source>
</evidence>
<comment type="subcellular location">
    <subcellularLocation>
        <location evidence="1">Nucleus</location>
    </subcellularLocation>
</comment>
<dbReference type="Proteomes" id="UP000240883">
    <property type="component" value="Unassembled WGS sequence"/>
</dbReference>
<dbReference type="GO" id="GO:0000981">
    <property type="term" value="F:DNA-binding transcription factor activity, RNA polymerase II-specific"/>
    <property type="evidence" value="ECO:0007669"/>
    <property type="project" value="InterPro"/>
</dbReference>
<dbReference type="Pfam" id="PF11951">
    <property type="entry name" value="Fungal_trans_2"/>
    <property type="match status" value="1"/>
</dbReference>
<evidence type="ECO:0000313" key="5">
    <source>
        <dbReference type="Proteomes" id="UP000240883"/>
    </source>
</evidence>
<dbReference type="PANTHER" id="PTHR37534:SF7">
    <property type="entry name" value="TRANSCRIPTIONAL ACTIVATOR PROTEIN UGA3"/>
    <property type="match status" value="1"/>
</dbReference>
<dbReference type="GO" id="GO:0045944">
    <property type="term" value="P:positive regulation of transcription by RNA polymerase II"/>
    <property type="evidence" value="ECO:0007669"/>
    <property type="project" value="TreeGrafter"/>
</dbReference>
<dbReference type="STRING" id="1448308.A0A2T2NZL7"/>
<sequence>MKRKPGACIPCCDHLEPSCSQCSKDGSVCEKRTFKLWTPRISARTKARKTNQDSPATVASVSDHATCHPLDEGDSGDKDDDWSRLYEFDGLSTWAEKSIDGDDDYVQEQGFMSTPHDLSPHQTSVDLPLDHAASRFSPSRQKISVANPSFHPSLVIWPLNTHESSARRFLWHYFIHSIHERFLCFDNRHAASLAHQQNPFAAFLPRMAIRNAPLHSTILHFSASAYEKSHGRNRLQLTSETLLNEVLGPLLSLGVRMDHIENVLTVIVTGVLLYLTEPSDRGNFLELARSAAAYLADSDASNFHLHRLFYQFAMALLRWALISSSCFLPLHQAPVNLGQFHRIEQHDIELDFNTACGFNDWISDPVFAFSTNLVNPLLRLGRILRLQSTCAIARVTDDTGPFAQTGNRNIDDEREGENEEDASRLEEDLLNALATFQTAAENSPADTVSLLRYNESMHVSALLLFYTRIRRLPFTHPVIRHYVRQILDLISGIQADSCVSRAMLFPLGISGCEAIDKADRDMVLALLEAHNGVMSIHNLVPCLRQVWIARDLDPGLTWPHWMDKGKFSLNR</sequence>
<reference evidence="4 5" key="1">
    <citation type="journal article" date="2018" name="Front. Microbiol.">
        <title>Genome-Wide Analysis of Corynespora cassiicola Leaf Fall Disease Putative Effectors.</title>
        <authorList>
            <person name="Lopez D."/>
            <person name="Ribeiro S."/>
            <person name="Label P."/>
            <person name="Fumanal B."/>
            <person name="Venisse J.S."/>
            <person name="Kohler A."/>
            <person name="de Oliveira R.R."/>
            <person name="Labutti K."/>
            <person name="Lipzen A."/>
            <person name="Lail K."/>
            <person name="Bauer D."/>
            <person name="Ohm R.A."/>
            <person name="Barry K.W."/>
            <person name="Spatafora J."/>
            <person name="Grigoriev I.V."/>
            <person name="Martin F.M."/>
            <person name="Pujade-Renaud V."/>
        </authorList>
    </citation>
    <scope>NUCLEOTIDE SEQUENCE [LARGE SCALE GENOMIC DNA]</scope>
    <source>
        <strain evidence="4 5">Philippines</strain>
    </source>
</reference>
<dbReference type="InterPro" id="IPR021858">
    <property type="entry name" value="Fun_TF"/>
</dbReference>
<dbReference type="AlphaFoldDB" id="A0A2T2NZL7"/>
<evidence type="ECO:0000256" key="1">
    <source>
        <dbReference type="ARBA" id="ARBA00004123"/>
    </source>
</evidence>
<dbReference type="PANTHER" id="PTHR37534">
    <property type="entry name" value="TRANSCRIPTIONAL ACTIVATOR PROTEIN UGA3"/>
    <property type="match status" value="1"/>
</dbReference>
<accession>A0A2T2NZL7</accession>
<keyword evidence="5" id="KW-1185">Reference proteome</keyword>
<dbReference type="InterPro" id="IPR001138">
    <property type="entry name" value="Zn2Cys6_DnaBD"/>
</dbReference>
<gene>
    <name evidence="4" type="ORF">BS50DRAFT_630923</name>
</gene>
<name>A0A2T2NZL7_CORCC</name>